<dbReference type="AlphaFoldDB" id="A0A1W0E5W6"/>
<dbReference type="GO" id="GO:0000176">
    <property type="term" value="C:nuclear exosome (RNase complex)"/>
    <property type="evidence" value="ECO:0007669"/>
    <property type="project" value="TreeGrafter"/>
</dbReference>
<evidence type="ECO:0000313" key="2">
    <source>
        <dbReference type="EMBL" id="OQS54640.1"/>
    </source>
</evidence>
<dbReference type="GO" id="GO:0034475">
    <property type="term" value="P:U4 snRNA 3'-end processing"/>
    <property type="evidence" value="ECO:0007669"/>
    <property type="project" value="TreeGrafter"/>
</dbReference>
<organism evidence="2 3">
    <name type="scientific">Ecytonucleospora hepatopenaei</name>
    <dbReference type="NCBI Taxonomy" id="646526"/>
    <lineage>
        <taxon>Eukaryota</taxon>
        <taxon>Fungi</taxon>
        <taxon>Fungi incertae sedis</taxon>
        <taxon>Microsporidia</taxon>
        <taxon>Enterocytozoonidae</taxon>
        <taxon>Ecytonucleospora</taxon>
    </lineage>
</organism>
<dbReference type="GO" id="GO:0000177">
    <property type="term" value="C:cytoplasmic exosome (RNase complex)"/>
    <property type="evidence" value="ECO:0007669"/>
    <property type="project" value="TreeGrafter"/>
</dbReference>
<dbReference type="SUPFAM" id="SSF50249">
    <property type="entry name" value="Nucleic acid-binding proteins"/>
    <property type="match status" value="1"/>
</dbReference>
<dbReference type="InterPro" id="IPR048565">
    <property type="entry name" value="S1_RRP4"/>
</dbReference>
<sequence length="218" mass="24780">MKNVFLPGEEILDNSQKEFTYGLGTYETDNKIKSSLFGAVKFHNRIVVCESFFSFKYFPNVGDVIIGRVVEISNKKWKIACNSINEATLSLGSVLMPGVAQRIKDEEDEMEMHKIYGIGDVIICEVQKTSKNGLCTLHSRSSKYGKLTDGLLLQIPYFLIKKQKSIYDYCKIKVFVGSNGFLFFKTSCAYNELQIVFMKIQTLIKKKEVVDLDGIFSK</sequence>
<reference evidence="2 3" key="1">
    <citation type="journal article" date="2017" name="Environ. Microbiol.">
        <title>Decay of the glycolytic pathway and adaptation to intranuclear parasitism within Enterocytozoonidae microsporidia.</title>
        <authorList>
            <person name="Wiredu Boakye D."/>
            <person name="Jaroenlak P."/>
            <person name="Prachumwat A."/>
            <person name="Williams T.A."/>
            <person name="Bateman K.S."/>
            <person name="Itsathitphaisarn O."/>
            <person name="Sritunyalucksana K."/>
            <person name="Paszkiewicz K.H."/>
            <person name="Moore K.A."/>
            <person name="Stentiford G.D."/>
            <person name="Williams B.A."/>
        </authorList>
    </citation>
    <scope>NUCLEOTIDE SEQUENCE [LARGE SCALE GENOMIC DNA]</scope>
    <source>
        <strain evidence="2 3">TH1</strain>
    </source>
</reference>
<name>A0A1W0E5W6_9MICR</name>
<dbReference type="STRING" id="646526.A0A1W0E5W6"/>
<dbReference type="EMBL" id="MNPJ01000019">
    <property type="protein sequence ID" value="OQS54640.1"/>
    <property type="molecule type" value="Genomic_DNA"/>
</dbReference>
<dbReference type="GO" id="GO:0071035">
    <property type="term" value="P:nuclear polyadenylation-dependent rRNA catabolic process"/>
    <property type="evidence" value="ECO:0007669"/>
    <property type="project" value="TreeGrafter"/>
</dbReference>
<dbReference type="Pfam" id="PF21266">
    <property type="entry name" value="S1_RRP4"/>
    <property type="match status" value="1"/>
</dbReference>
<dbReference type="SUPFAM" id="SSF110324">
    <property type="entry name" value="Ribosomal L27 protein-like"/>
    <property type="match status" value="1"/>
</dbReference>
<dbReference type="GO" id="GO:0071051">
    <property type="term" value="P:poly(A)-dependent snoRNA 3'-end processing"/>
    <property type="evidence" value="ECO:0007669"/>
    <property type="project" value="TreeGrafter"/>
</dbReference>
<dbReference type="InterPro" id="IPR026699">
    <property type="entry name" value="Exosome_RNA_bind1/RRP40/RRP4"/>
</dbReference>
<dbReference type="GO" id="GO:0003723">
    <property type="term" value="F:RNA binding"/>
    <property type="evidence" value="ECO:0007669"/>
    <property type="project" value="InterPro"/>
</dbReference>
<feature type="domain" description="RRP4 S1" evidence="1">
    <location>
        <begin position="56"/>
        <end position="128"/>
    </location>
</feature>
<dbReference type="PANTHER" id="PTHR21321:SF4">
    <property type="entry name" value="EXOSOME COMPLEX COMPONENT RRP4"/>
    <property type="match status" value="1"/>
</dbReference>
<dbReference type="GO" id="GO:0000467">
    <property type="term" value="P:exonucleolytic trimming to generate mature 3'-end of 5.8S rRNA from tricistronic rRNA transcript (SSU-rRNA, 5.8S rRNA, LSU-rRNA)"/>
    <property type="evidence" value="ECO:0007669"/>
    <property type="project" value="TreeGrafter"/>
</dbReference>
<dbReference type="OrthoDB" id="1650at2759"/>
<keyword evidence="3" id="KW-1185">Reference proteome</keyword>
<dbReference type="Gene3D" id="2.40.50.100">
    <property type="match status" value="1"/>
</dbReference>
<dbReference type="Gene3D" id="2.40.50.140">
    <property type="entry name" value="Nucleic acid-binding proteins"/>
    <property type="match status" value="1"/>
</dbReference>
<dbReference type="PANTHER" id="PTHR21321">
    <property type="entry name" value="PNAS-3 RELATED"/>
    <property type="match status" value="1"/>
</dbReference>
<gene>
    <name evidence="2" type="primary">EXOSC2</name>
    <name evidence="2" type="ORF">EHP00_138</name>
</gene>
<evidence type="ECO:0000259" key="1">
    <source>
        <dbReference type="Pfam" id="PF21266"/>
    </source>
</evidence>
<accession>A0A1W0E5W6</accession>
<dbReference type="InterPro" id="IPR012340">
    <property type="entry name" value="NA-bd_OB-fold"/>
</dbReference>
<dbReference type="Proteomes" id="UP000192758">
    <property type="component" value="Unassembled WGS sequence"/>
</dbReference>
<dbReference type="GO" id="GO:0071038">
    <property type="term" value="P:TRAMP-dependent tRNA surveillance pathway"/>
    <property type="evidence" value="ECO:0007669"/>
    <property type="project" value="TreeGrafter"/>
</dbReference>
<protein>
    <submittedName>
        <fullName evidence="2">EXOSC2</fullName>
    </submittedName>
</protein>
<dbReference type="CDD" id="cd05789">
    <property type="entry name" value="S1_Rrp4"/>
    <property type="match status" value="1"/>
</dbReference>
<comment type="caution">
    <text evidence="2">The sequence shown here is derived from an EMBL/GenBank/DDBJ whole genome shotgun (WGS) entry which is preliminary data.</text>
</comment>
<dbReference type="VEuPathDB" id="MicrosporidiaDB:EHP00_138"/>
<dbReference type="GO" id="GO:0071034">
    <property type="term" value="P:CUT catabolic process"/>
    <property type="evidence" value="ECO:0007669"/>
    <property type="project" value="TreeGrafter"/>
</dbReference>
<evidence type="ECO:0000313" key="3">
    <source>
        <dbReference type="Proteomes" id="UP000192758"/>
    </source>
</evidence>
<proteinExistence type="predicted"/>